<keyword evidence="1" id="KW-1133">Transmembrane helix</keyword>
<dbReference type="AlphaFoldDB" id="A0A915PX91"/>
<evidence type="ECO:0000256" key="1">
    <source>
        <dbReference type="SAM" id="Phobius"/>
    </source>
</evidence>
<feature type="transmembrane region" description="Helical" evidence="1">
    <location>
        <begin position="29"/>
        <end position="50"/>
    </location>
</feature>
<dbReference type="Proteomes" id="UP000887581">
    <property type="component" value="Unplaced"/>
</dbReference>
<keyword evidence="1" id="KW-0472">Membrane</keyword>
<accession>A0A915PX91</accession>
<evidence type="ECO:0000313" key="2">
    <source>
        <dbReference type="Proteomes" id="UP000887581"/>
    </source>
</evidence>
<organism evidence="2 3">
    <name type="scientific">Setaria digitata</name>
    <dbReference type="NCBI Taxonomy" id="48799"/>
    <lineage>
        <taxon>Eukaryota</taxon>
        <taxon>Metazoa</taxon>
        <taxon>Ecdysozoa</taxon>
        <taxon>Nematoda</taxon>
        <taxon>Chromadorea</taxon>
        <taxon>Rhabditida</taxon>
        <taxon>Spirurina</taxon>
        <taxon>Spiruromorpha</taxon>
        <taxon>Filarioidea</taxon>
        <taxon>Setariidae</taxon>
        <taxon>Setaria</taxon>
    </lineage>
</organism>
<name>A0A915PX91_9BILA</name>
<keyword evidence="2" id="KW-1185">Reference proteome</keyword>
<dbReference type="WBParaSite" id="sdigi.contig41.g2669.t1">
    <property type="protein sequence ID" value="sdigi.contig41.g2669.t1"/>
    <property type="gene ID" value="sdigi.contig41.g2669"/>
</dbReference>
<proteinExistence type="predicted"/>
<sequence length="132" mass="15019">MSEGSESNSEVHIPHKIGLKDKIEADPGFPTTIISTVVSFTLSNLFFYGVTGNPRIGMLAGLISIPFCAITNILDTEQDYKAWKETEGMRARGVPEILISKKVKYDWEYYEPLRKKIEQYYNHNAEDKQNSN</sequence>
<evidence type="ECO:0000313" key="3">
    <source>
        <dbReference type="WBParaSite" id="sdigi.contig41.g2669.t1"/>
    </source>
</evidence>
<keyword evidence="1" id="KW-0812">Transmembrane</keyword>
<protein>
    <submittedName>
        <fullName evidence="3">Uncharacterized protein</fullName>
    </submittedName>
</protein>
<reference evidence="3" key="1">
    <citation type="submission" date="2022-11" db="UniProtKB">
        <authorList>
            <consortium name="WormBaseParasite"/>
        </authorList>
    </citation>
    <scope>IDENTIFICATION</scope>
</reference>